<reference evidence="2" key="1">
    <citation type="journal article" date="2011" name="Nature">
        <title>Genome sequence and analysis of the tuber crop potato.</title>
        <authorList>
            <consortium name="The Potato Genome Sequencing Consortium"/>
        </authorList>
    </citation>
    <scope>NUCLEOTIDE SEQUENCE [LARGE SCALE GENOMIC DNA]</scope>
    <source>
        <strain evidence="2">cv. DM1-3 516 R44</strain>
    </source>
</reference>
<proteinExistence type="predicted"/>
<organism evidence="1 2">
    <name type="scientific">Solanum tuberosum</name>
    <name type="common">Potato</name>
    <dbReference type="NCBI Taxonomy" id="4113"/>
    <lineage>
        <taxon>Eukaryota</taxon>
        <taxon>Viridiplantae</taxon>
        <taxon>Streptophyta</taxon>
        <taxon>Embryophyta</taxon>
        <taxon>Tracheophyta</taxon>
        <taxon>Spermatophyta</taxon>
        <taxon>Magnoliopsida</taxon>
        <taxon>eudicotyledons</taxon>
        <taxon>Gunneridae</taxon>
        <taxon>Pentapetalae</taxon>
        <taxon>asterids</taxon>
        <taxon>lamiids</taxon>
        <taxon>Solanales</taxon>
        <taxon>Solanaceae</taxon>
        <taxon>Solanoideae</taxon>
        <taxon>Solaneae</taxon>
        <taxon>Solanum</taxon>
    </lineage>
</organism>
<dbReference type="PANTHER" id="PTHR32278">
    <property type="entry name" value="F-BOX DOMAIN-CONTAINING PROTEIN"/>
    <property type="match status" value="1"/>
</dbReference>
<evidence type="ECO:0000313" key="1">
    <source>
        <dbReference type="EnsemblPlants" id="PGSC0003DMT400092219"/>
    </source>
</evidence>
<dbReference type="InterPro" id="IPR025886">
    <property type="entry name" value="PP2-like"/>
</dbReference>
<dbReference type="EnsemblPlants" id="PGSC0003DMT400092219">
    <property type="protein sequence ID" value="PGSC0003DMT400092219"/>
    <property type="gene ID" value="PGSC0003DMG400041790"/>
</dbReference>
<evidence type="ECO:0000313" key="2">
    <source>
        <dbReference type="Proteomes" id="UP000011115"/>
    </source>
</evidence>
<protein>
    <submittedName>
        <fullName evidence="1">F-box family protein</fullName>
    </submittedName>
</protein>
<dbReference type="PaxDb" id="4113-PGSC0003DMT400092219"/>
<gene>
    <name evidence="1" type="primary">LOC107061202</name>
</gene>
<reference evidence="1" key="2">
    <citation type="submission" date="2015-06" db="UniProtKB">
        <authorList>
            <consortium name="EnsemblPlants"/>
        </authorList>
    </citation>
    <scope>IDENTIFICATION</scope>
    <source>
        <strain evidence="1">DM1-3 516 R44</strain>
    </source>
</reference>
<dbReference type="Proteomes" id="UP000011115">
    <property type="component" value="Unassembled WGS sequence"/>
</dbReference>
<dbReference type="PANTHER" id="PTHR32278:SF81">
    <property type="entry name" value="F-BOX FAMILY PROTEIN"/>
    <property type="match status" value="1"/>
</dbReference>
<dbReference type="OMA" id="CELEYSN"/>
<sequence>MLIKDQSKKFSKVAYLHFVPQLDIPGRKGTKVLSPKPDYVDYLVFKLGNKSCELEYSNSIIRFVNYESDTETEKQANTVKLVTSTKLRGDGWMEVELGYFNSKEGSDGPVEARLLEMKRHGDKSGLIVEGIEFRPKIIKCRSS</sequence>
<name>M1DPC3_SOLTU</name>
<dbReference type="AlphaFoldDB" id="M1DPC3"/>
<accession>M1DPC3</accession>
<dbReference type="Pfam" id="PF14299">
    <property type="entry name" value="PP2"/>
    <property type="match status" value="1"/>
</dbReference>
<dbReference type="Gramene" id="PGSC0003DMT400092219">
    <property type="protein sequence ID" value="PGSC0003DMT400092219"/>
    <property type="gene ID" value="PGSC0003DMG400041790"/>
</dbReference>
<dbReference type="InParanoid" id="M1DPC3"/>
<dbReference type="HOGENOM" id="CLU_050973_3_1_1"/>
<keyword evidence="2" id="KW-1185">Reference proteome</keyword>